<name>A0A9D1I9C7_9FIRM</name>
<keyword evidence="1 4" id="KW-0489">Methyltransferase</keyword>
<evidence type="ECO:0000256" key="2">
    <source>
        <dbReference type="ARBA" id="ARBA00022679"/>
    </source>
</evidence>
<evidence type="ECO:0000256" key="1">
    <source>
        <dbReference type="ARBA" id="ARBA00022603"/>
    </source>
</evidence>
<dbReference type="AlphaFoldDB" id="A0A9D1I9C7"/>
<sequence length="201" mass="21906">MSEHYFSQNPSSPHSERSVWISALGEKLLFTTDAGVFSRDGLDSGTRILLEALPPLSGRVLDLGCGWGAVGCLLAKKYPEAEFLLTDINQRAVELSQRNLQENGLKNAAAIQGDGFSSVTGAFRWILTNPPIRAGKAVIYSLFSQARSFLEPEGALVIVIRKQQGAKSAENYLRELYSQVECLDKSGGYWVLMAGCGKCDD</sequence>
<dbReference type="EMBL" id="DVMU01000012">
    <property type="protein sequence ID" value="HIU33023.1"/>
    <property type="molecule type" value="Genomic_DNA"/>
</dbReference>
<dbReference type="PANTHER" id="PTHR47816">
    <property type="entry name" value="RIBOSOMAL RNA SMALL SUBUNIT METHYLTRANSFERASE C"/>
    <property type="match status" value="1"/>
</dbReference>
<evidence type="ECO:0000313" key="4">
    <source>
        <dbReference type="EMBL" id="HIU33023.1"/>
    </source>
</evidence>
<reference evidence="4" key="1">
    <citation type="submission" date="2020-10" db="EMBL/GenBank/DDBJ databases">
        <authorList>
            <person name="Gilroy R."/>
        </authorList>
    </citation>
    <scope>NUCLEOTIDE SEQUENCE</scope>
    <source>
        <strain evidence="4">ChiHcec3-11533</strain>
    </source>
</reference>
<dbReference type="Pfam" id="PF05175">
    <property type="entry name" value="MTS"/>
    <property type="match status" value="1"/>
</dbReference>
<dbReference type="CDD" id="cd02440">
    <property type="entry name" value="AdoMet_MTases"/>
    <property type="match status" value="1"/>
</dbReference>
<feature type="domain" description="Methyltransferase small" evidence="3">
    <location>
        <begin position="28"/>
        <end position="192"/>
    </location>
</feature>
<dbReference type="GO" id="GO:0032259">
    <property type="term" value="P:methylation"/>
    <property type="evidence" value="ECO:0007669"/>
    <property type="project" value="UniProtKB-KW"/>
</dbReference>
<dbReference type="Gene3D" id="3.40.50.150">
    <property type="entry name" value="Vaccinia Virus protein VP39"/>
    <property type="match status" value="1"/>
</dbReference>
<dbReference type="InterPro" id="IPR029063">
    <property type="entry name" value="SAM-dependent_MTases_sf"/>
</dbReference>
<dbReference type="PANTHER" id="PTHR47816:SF4">
    <property type="entry name" value="RIBOSOMAL RNA SMALL SUBUNIT METHYLTRANSFERASE C"/>
    <property type="match status" value="1"/>
</dbReference>
<gene>
    <name evidence="4" type="ORF">IAB02_00540</name>
</gene>
<reference evidence="4" key="2">
    <citation type="journal article" date="2021" name="PeerJ">
        <title>Extensive microbial diversity within the chicken gut microbiome revealed by metagenomics and culture.</title>
        <authorList>
            <person name="Gilroy R."/>
            <person name="Ravi A."/>
            <person name="Getino M."/>
            <person name="Pursley I."/>
            <person name="Horton D.L."/>
            <person name="Alikhan N.F."/>
            <person name="Baker D."/>
            <person name="Gharbi K."/>
            <person name="Hall N."/>
            <person name="Watson M."/>
            <person name="Adriaenssens E.M."/>
            <person name="Foster-Nyarko E."/>
            <person name="Jarju S."/>
            <person name="Secka A."/>
            <person name="Antonio M."/>
            <person name="Oren A."/>
            <person name="Chaudhuri R.R."/>
            <person name="La Ragione R."/>
            <person name="Hildebrand F."/>
            <person name="Pallen M.J."/>
        </authorList>
    </citation>
    <scope>NUCLEOTIDE SEQUENCE</scope>
    <source>
        <strain evidence="4">ChiHcec3-11533</strain>
    </source>
</reference>
<dbReference type="SUPFAM" id="SSF53335">
    <property type="entry name" value="S-adenosyl-L-methionine-dependent methyltransferases"/>
    <property type="match status" value="1"/>
</dbReference>
<accession>A0A9D1I9C7</accession>
<evidence type="ECO:0000259" key="3">
    <source>
        <dbReference type="Pfam" id="PF05175"/>
    </source>
</evidence>
<evidence type="ECO:0000313" key="5">
    <source>
        <dbReference type="Proteomes" id="UP000824072"/>
    </source>
</evidence>
<dbReference type="GO" id="GO:0008757">
    <property type="term" value="F:S-adenosylmethionine-dependent methyltransferase activity"/>
    <property type="evidence" value="ECO:0007669"/>
    <property type="project" value="InterPro"/>
</dbReference>
<comment type="caution">
    <text evidence="4">The sequence shown here is derived from an EMBL/GenBank/DDBJ whole genome shotgun (WGS) entry which is preliminary data.</text>
</comment>
<organism evidence="4 5">
    <name type="scientific">Candidatus Pullichristensenella excrementigallinarum</name>
    <dbReference type="NCBI Taxonomy" id="2840907"/>
    <lineage>
        <taxon>Bacteria</taxon>
        <taxon>Bacillati</taxon>
        <taxon>Bacillota</taxon>
        <taxon>Clostridia</taxon>
        <taxon>Candidatus Pullichristensenella</taxon>
    </lineage>
</organism>
<dbReference type="InterPro" id="IPR007848">
    <property type="entry name" value="Small_mtfrase_dom"/>
</dbReference>
<keyword evidence="2" id="KW-0808">Transferase</keyword>
<dbReference type="Proteomes" id="UP000824072">
    <property type="component" value="Unassembled WGS sequence"/>
</dbReference>
<dbReference type="InterPro" id="IPR046977">
    <property type="entry name" value="RsmC/RlmG"/>
</dbReference>
<proteinExistence type="predicted"/>
<protein>
    <submittedName>
        <fullName evidence="4">Class I SAM-dependent methyltransferase</fullName>
    </submittedName>
</protein>